<evidence type="ECO:0000256" key="1">
    <source>
        <dbReference type="SAM" id="MobiDB-lite"/>
    </source>
</evidence>
<keyword evidence="3" id="KW-1185">Reference proteome</keyword>
<accession>A0ABS8SVC2</accession>
<evidence type="ECO:0000313" key="2">
    <source>
        <dbReference type="EMBL" id="MCD7462995.1"/>
    </source>
</evidence>
<dbReference type="Proteomes" id="UP000823775">
    <property type="component" value="Unassembled WGS sequence"/>
</dbReference>
<evidence type="ECO:0000313" key="3">
    <source>
        <dbReference type="Proteomes" id="UP000823775"/>
    </source>
</evidence>
<protein>
    <submittedName>
        <fullName evidence="2">Uncharacterized protein</fullName>
    </submittedName>
</protein>
<reference evidence="2 3" key="1">
    <citation type="journal article" date="2021" name="BMC Genomics">
        <title>Datura genome reveals duplications of psychoactive alkaloid biosynthetic genes and high mutation rate following tissue culture.</title>
        <authorList>
            <person name="Rajewski A."/>
            <person name="Carter-House D."/>
            <person name="Stajich J."/>
            <person name="Litt A."/>
        </authorList>
    </citation>
    <scope>NUCLEOTIDE SEQUENCE [LARGE SCALE GENOMIC DNA]</scope>
    <source>
        <strain evidence="2">AR-01</strain>
    </source>
</reference>
<sequence>MAGPKPVGECVVAGKTKTLKELVEGDLALPPQTKDQPLRGSKAEESTFSSEAEADGAHFDLFIEGSPEAEASLIYGSNAQLCTPFKGMNRDIFYLYGRNRTP</sequence>
<dbReference type="EMBL" id="JACEIK010000852">
    <property type="protein sequence ID" value="MCD7462995.1"/>
    <property type="molecule type" value="Genomic_DNA"/>
</dbReference>
<organism evidence="2 3">
    <name type="scientific">Datura stramonium</name>
    <name type="common">Jimsonweed</name>
    <name type="synonym">Common thornapple</name>
    <dbReference type="NCBI Taxonomy" id="4076"/>
    <lineage>
        <taxon>Eukaryota</taxon>
        <taxon>Viridiplantae</taxon>
        <taxon>Streptophyta</taxon>
        <taxon>Embryophyta</taxon>
        <taxon>Tracheophyta</taxon>
        <taxon>Spermatophyta</taxon>
        <taxon>Magnoliopsida</taxon>
        <taxon>eudicotyledons</taxon>
        <taxon>Gunneridae</taxon>
        <taxon>Pentapetalae</taxon>
        <taxon>asterids</taxon>
        <taxon>lamiids</taxon>
        <taxon>Solanales</taxon>
        <taxon>Solanaceae</taxon>
        <taxon>Solanoideae</taxon>
        <taxon>Datureae</taxon>
        <taxon>Datura</taxon>
    </lineage>
</organism>
<feature type="region of interest" description="Disordered" evidence="1">
    <location>
        <begin position="25"/>
        <end position="52"/>
    </location>
</feature>
<proteinExistence type="predicted"/>
<gene>
    <name evidence="2" type="ORF">HAX54_049760</name>
</gene>
<comment type="caution">
    <text evidence="2">The sequence shown here is derived from an EMBL/GenBank/DDBJ whole genome shotgun (WGS) entry which is preliminary data.</text>
</comment>
<name>A0ABS8SVC2_DATST</name>